<name>A0A7S0QDF8_9CRYP</name>
<dbReference type="EMBL" id="HBEZ01009078">
    <property type="protein sequence ID" value="CAD8627376.1"/>
    <property type="molecule type" value="Transcribed_RNA"/>
</dbReference>
<feature type="transmembrane region" description="Helical" evidence="6">
    <location>
        <begin position="112"/>
        <end position="135"/>
    </location>
</feature>
<feature type="transmembrane region" description="Helical" evidence="6">
    <location>
        <begin position="243"/>
        <end position="265"/>
    </location>
</feature>
<feature type="transmembrane region" description="Helical" evidence="6">
    <location>
        <begin position="155"/>
        <end position="175"/>
    </location>
</feature>
<evidence type="ECO:0000256" key="2">
    <source>
        <dbReference type="ARBA" id="ARBA00010596"/>
    </source>
</evidence>
<feature type="compositionally biased region" description="Polar residues" evidence="7">
    <location>
        <begin position="43"/>
        <end position="57"/>
    </location>
</feature>
<gene>
    <name evidence="9" type="ORF">CCUR1050_LOCUS5054</name>
</gene>
<comment type="similarity">
    <text evidence="2 6">Belongs to the YIP1 family.</text>
</comment>
<organism evidence="9">
    <name type="scientific">Cryptomonas curvata</name>
    <dbReference type="NCBI Taxonomy" id="233186"/>
    <lineage>
        <taxon>Eukaryota</taxon>
        <taxon>Cryptophyceae</taxon>
        <taxon>Cryptomonadales</taxon>
        <taxon>Cryptomonadaceae</taxon>
        <taxon>Cryptomonas</taxon>
    </lineage>
</organism>
<dbReference type="PANTHER" id="PTHR12822:SF2">
    <property type="entry name" value="PROTEIN YIPF"/>
    <property type="match status" value="1"/>
</dbReference>
<evidence type="ECO:0000313" key="9">
    <source>
        <dbReference type="EMBL" id="CAD8627376.1"/>
    </source>
</evidence>
<dbReference type="InterPro" id="IPR006977">
    <property type="entry name" value="Yip1_dom"/>
</dbReference>
<evidence type="ECO:0000256" key="3">
    <source>
        <dbReference type="ARBA" id="ARBA00022692"/>
    </source>
</evidence>
<evidence type="ECO:0000256" key="4">
    <source>
        <dbReference type="ARBA" id="ARBA00022989"/>
    </source>
</evidence>
<protein>
    <recommendedName>
        <fullName evidence="6">Protein YIPF</fullName>
    </recommendedName>
</protein>
<dbReference type="PANTHER" id="PTHR12822">
    <property type="entry name" value="PROTEIN YIPF"/>
    <property type="match status" value="1"/>
</dbReference>
<dbReference type="GO" id="GO:0016192">
    <property type="term" value="P:vesicle-mediated transport"/>
    <property type="evidence" value="ECO:0007669"/>
    <property type="project" value="InterPro"/>
</dbReference>
<dbReference type="GO" id="GO:0031267">
    <property type="term" value="F:small GTPase binding"/>
    <property type="evidence" value="ECO:0007669"/>
    <property type="project" value="InterPro"/>
</dbReference>
<feature type="region of interest" description="Disordered" evidence="7">
    <location>
        <begin position="1"/>
        <end position="60"/>
    </location>
</feature>
<dbReference type="GO" id="GO:0000139">
    <property type="term" value="C:Golgi membrane"/>
    <property type="evidence" value="ECO:0007669"/>
    <property type="project" value="UniProtKB-SubCell"/>
</dbReference>
<evidence type="ECO:0000259" key="8">
    <source>
        <dbReference type="Pfam" id="PF04893"/>
    </source>
</evidence>
<proteinExistence type="inferred from homology"/>
<evidence type="ECO:0000256" key="6">
    <source>
        <dbReference type="RuleBase" id="RU361264"/>
    </source>
</evidence>
<dbReference type="AlphaFoldDB" id="A0A7S0QDF8"/>
<evidence type="ECO:0000256" key="5">
    <source>
        <dbReference type="ARBA" id="ARBA00023136"/>
    </source>
</evidence>
<dbReference type="Pfam" id="PF04893">
    <property type="entry name" value="Yip1"/>
    <property type="match status" value="1"/>
</dbReference>
<evidence type="ECO:0000256" key="7">
    <source>
        <dbReference type="SAM" id="MobiDB-lite"/>
    </source>
</evidence>
<sequence length="267" mass="29262">MAEEAPPVKLEFQNFGSSGEGAIDGRIGKGPSQAPFNPPPSDNIFSDKQSLLGSQQPAAGPRSWNPFSLALFQSYFDVDTSDIVIRMKKSLSLSNELFFADDVAKPDMYGPFWLCTTLILVMAIAGNMGAMMSFVPTEEDQVFLYNFSKLTVASSLLYGYTGVVPVIGWAISKWLLAAPFGLVELVCIYGYALTVFIPAGILLIIPSEIVRWIVLLAAFALSLKFITRNVKDVVMRQLDDQRALVVLGVVAGLHALLALFLKIYFYN</sequence>
<keyword evidence="3 6" id="KW-0812">Transmembrane</keyword>
<accession>A0A7S0QDF8</accession>
<evidence type="ECO:0000256" key="1">
    <source>
        <dbReference type="ARBA" id="ARBA00004141"/>
    </source>
</evidence>
<reference evidence="9" key="1">
    <citation type="submission" date="2021-01" db="EMBL/GenBank/DDBJ databases">
        <authorList>
            <person name="Corre E."/>
            <person name="Pelletier E."/>
            <person name="Niang G."/>
            <person name="Scheremetjew M."/>
            <person name="Finn R."/>
            <person name="Kale V."/>
            <person name="Holt S."/>
            <person name="Cochrane G."/>
            <person name="Meng A."/>
            <person name="Brown T."/>
            <person name="Cohen L."/>
        </authorList>
    </citation>
    <scope>NUCLEOTIDE SEQUENCE</scope>
    <source>
        <strain evidence="9">CCAP979/52</strain>
    </source>
</reference>
<keyword evidence="5 6" id="KW-0472">Membrane</keyword>
<feature type="transmembrane region" description="Helical" evidence="6">
    <location>
        <begin position="182"/>
        <end position="203"/>
    </location>
</feature>
<feature type="domain" description="Yip1" evidence="8">
    <location>
        <begin position="98"/>
        <end position="259"/>
    </location>
</feature>
<dbReference type="InterPro" id="IPR039765">
    <property type="entry name" value="Yip5/YIPF1/YIPF2"/>
</dbReference>
<comment type="subcellular location">
    <subcellularLocation>
        <location evidence="6">Golgi apparatus membrane</location>
        <topology evidence="6">Multi-pass membrane protein</topology>
    </subcellularLocation>
    <subcellularLocation>
        <location evidence="1">Membrane</location>
        <topology evidence="1">Multi-pass membrane protein</topology>
    </subcellularLocation>
</comment>
<feature type="transmembrane region" description="Helical" evidence="6">
    <location>
        <begin position="209"/>
        <end position="227"/>
    </location>
</feature>
<keyword evidence="4 6" id="KW-1133">Transmembrane helix</keyword>